<dbReference type="InterPro" id="IPR005312">
    <property type="entry name" value="DUF1759"/>
</dbReference>
<protein>
    <recommendedName>
        <fullName evidence="2">DUF5641 domain-containing protein</fullName>
    </recommendedName>
</protein>
<name>A0ABQ9IS93_9CUCU</name>
<evidence type="ECO:0000256" key="1">
    <source>
        <dbReference type="SAM" id="MobiDB-lite"/>
    </source>
</evidence>
<proteinExistence type="predicted"/>
<feature type="compositionally biased region" description="Low complexity" evidence="1">
    <location>
        <begin position="377"/>
        <end position="391"/>
    </location>
</feature>
<dbReference type="Pfam" id="PF03564">
    <property type="entry name" value="DUF1759"/>
    <property type="match status" value="1"/>
</dbReference>
<accession>A0ABQ9IS93</accession>
<keyword evidence="4" id="KW-1185">Reference proteome</keyword>
<organism evidence="3 4">
    <name type="scientific">Molorchus minor</name>
    <dbReference type="NCBI Taxonomy" id="1323400"/>
    <lineage>
        <taxon>Eukaryota</taxon>
        <taxon>Metazoa</taxon>
        <taxon>Ecdysozoa</taxon>
        <taxon>Arthropoda</taxon>
        <taxon>Hexapoda</taxon>
        <taxon>Insecta</taxon>
        <taxon>Pterygota</taxon>
        <taxon>Neoptera</taxon>
        <taxon>Endopterygota</taxon>
        <taxon>Coleoptera</taxon>
        <taxon>Polyphaga</taxon>
        <taxon>Cucujiformia</taxon>
        <taxon>Chrysomeloidea</taxon>
        <taxon>Cerambycidae</taxon>
        <taxon>Lamiinae</taxon>
        <taxon>Monochamini</taxon>
        <taxon>Molorchus</taxon>
    </lineage>
</organism>
<evidence type="ECO:0000259" key="2">
    <source>
        <dbReference type="Pfam" id="PF18701"/>
    </source>
</evidence>
<dbReference type="PANTHER" id="PTHR47331">
    <property type="entry name" value="PHD-TYPE DOMAIN-CONTAINING PROTEIN"/>
    <property type="match status" value="1"/>
</dbReference>
<dbReference type="EMBL" id="JAPWTJ010002954">
    <property type="protein sequence ID" value="KAJ8963855.1"/>
    <property type="molecule type" value="Genomic_DNA"/>
</dbReference>
<dbReference type="InterPro" id="IPR040676">
    <property type="entry name" value="DUF5641"/>
</dbReference>
<sequence>MTSTVERKERQLRILTSKKETLFTRLQNLYDESKKARFRIRYKTLEQTKRDFERVVDDINEVSLDIDAEFVPNFNALERFDELYCHIQVVAETVLVRNTTNQTRNSIDENTSKKPIPRLPKLELPSFSGDLKEWPVFYECFKNLIHHNKELTAVDKIHYLIGKLSESALCVCAGIPPIGDNYDVIWAALVEKYQDKRQLASAYLESIIGFKPMQTESLSNLNLFIEKFDTSVAALKKETKDCFEMFRADKTQIPSYIEIINFIKSRAKVLNASGKPQFSSSKAVSSHSSKSKGPITRSFVVNKTDSDKRCIICNHVDHRYEFARGHRLCLNCLSTHRVIDCKSKVNCSSCHRRHHSLLHFENSAVNSGIDVTDSRNDSTSSTTVNATTSSSIEPTHSLCSTARSDFSRCAVDLTNEPLNRLDRCQLIDRMVQDYWRRWHLEYLTTLQVRERWNTQSNPIRAGTVVVIKQDGTPPFTWPLGIIEDTFPGKDGIVRVVSVRTKQGSFKRPVVKFKPVVCRQNARISTDTPVKRVGFKNASI</sequence>
<feature type="domain" description="DUF5641" evidence="2">
    <location>
        <begin position="423"/>
        <end position="513"/>
    </location>
</feature>
<dbReference type="Pfam" id="PF18701">
    <property type="entry name" value="DUF5641"/>
    <property type="match status" value="1"/>
</dbReference>
<evidence type="ECO:0000313" key="4">
    <source>
        <dbReference type="Proteomes" id="UP001162164"/>
    </source>
</evidence>
<reference evidence="3" key="1">
    <citation type="journal article" date="2023" name="Insect Mol. Biol.">
        <title>Genome sequencing provides insights into the evolution of gene families encoding plant cell wall-degrading enzymes in longhorned beetles.</title>
        <authorList>
            <person name="Shin N.R."/>
            <person name="Okamura Y."/>
            <person name="Kirsch R."/>
            <person name="Pauchet Y."/>
        </authorList>
    </citation>
    <scope>NUCLEOTIDE SEQUENCE</scope>
    <source>
        <strain evidence="3">MMC_N1</strain>
    </source>
</reference>
<gene>
    <name evidence="3" type="ORF">NQ317_010753</name>
</gene>
<dbReference type="Proteomes" id="UP001162164">
    <property type="component" value="Unassembled WGS sequence"/>
</dbReference>
<feature type="region of interest" description="Disordered" evidence="1">
    <location>
        <begin position="371"/>
        <end position="395"/>
    </location>
</feature>
<evidence type="ECO:0000313" key="3">
    <source>
        <dbReference type="EMBL" id="KAJ8963855.1"/>
    </source>
</evidence>
<dbReference type="PANTHER" id="PTHR47331:SF2">
    <property type="match status" value="1"/>
</dbReference>
<comment type="caution">
    <text evidence="3">The sequence shown here is derived from an EMBL/GenBank/DDBJ whole genome shotgun (WGS) entry which is preliminary data.</text>
</comment>